<protein>
    <submittedName>
        <fullName evidence="2">Uncharacterized protein</fullName>
    </submittedName>
</protein>
<dbReference type="Proteomes" id="UP000267408">
    <property type="component" value="Unassembled WGS sequence"/>
</dbReference>
<evidence type="ECO:0000313" key="2">
    <source>
        <dbReference type="EMBL" id="ROR42682.1"/>
    </source>
</evidence>
<evidence type="ECO:0000256" key="1">
    <source>
        <dbReference type="SAM" id="MobiDB-lite"/>
    </source>
</evidence>
<reference evidence="2 3" key="1">
    <citation type="submission" date="2018-11" db="EMBL/GenBank/DDBJ databases">
        <title>Sequencing the genomes of 1000 actinobacteria strains.</title>
        <authorList>
            <person name="Klenk H.-P."/>
        </authorList>
    </citation>
    <scope>NUCLEOTIDE SEQUENCE [LARGE SCALE GENOMIC DNA]</scope>
    <source>
        <strain evidence="2 3">DSM 44780</strain>
    </source>
</reference>
<evidence type="ECO:0000313" key="3">
    <source>
        <dbReference type="Proteomes" id="UP000267408"/>
    </source>
</evidence>
<accession>A0A8G1XEC6</accession>
<dbReference type="AlphaFoldDB" id="A0A8G1XEC6"/>
<comment type="caution">
    <text evidence="2">The sequence shown here is derived from an EMBL/GenBank/DDBJ whole genome shotgun (WGS) entry which is preliminary data.</text>
</comment>
<dbReference type="EMBL" id="RJVJ01000001">
    <property type="protein sequence ID" value="ROR42682.1"/>
    <property type="molecule type" value="Genomic_DNA"/>
</dbReference>
<feature type="compositionally biased region" description="Basic and acidic residues" evidence="1">
    <location>
        <begin position="14"/>
        <end position="24"/>
    </location>
</feature>
<sequence>MSVSAAAQLVGRHTNGEADKPPPFRLVGEEFKVERPDGYFRGTCWACSRDTLVCAGSTLQAPEDAEGTCHAICNDCIARARTPHRRAALRASLDAQRSA</sequence>
<gene>
    <name evidence="2" type="ORF">EDD39_0807</name>
</gene>
<organism evidence="2 3">
    <name type="scientific">Kitasatospora cineracea</name>
    <dbReference type="NCBI Taxonomy" id="88074"/>
    <lineage>
        <taxon>Bacteria</taxon>
        <taxon>Bacillati</taxon>
        <taxon>Actinomycetota</taxon>
        <taxon>Actinomycetes</taxon>
        <taxon>Kitasatosporales</taxon>
        <taxon>Streptomycetaceae</taxon>
        <taxon>Kitasatospora</taxon>
    </lineage>
</organism>
<proteinExistence type="predicted"/>
<feature type="region of interest" description="Disordered" evidence="1">
    <location>
        <begin position="1"/>
        <end position="24"/>
    </location>
</feature>
<name>A0A8G1XEC6_9ACTN</name>